<protein>
    <submittedName>
        <fullName evidence="2">Canalicular multispecific organic anion transporter 1</fullName>
    </submittedName>
</protein>
<gene>
    <name evidence="2" type="ORF">CGI_10009655</name>
</gene>
<feature type="domain" description="ABC transporter" evidence="1">
    <location>
        <begin position="9"/>
        <end position="42"/>
    </location>
</feature>
<dbReference type="InterPro" id="IPR027417">
    <property type="entry name" value="P-loop_NTPase"/>
</dbReference>
<organism evidence="2">
    <name type="scientific">Magallana gigas</name>
    <name type="common">Pacific oyster</name>
    <name type="synonym">Crassostrea gigas</name>
    <dbReference type="NCBI Taxonomy" id="29159"/>
    <lineage>
        <taxon>Eukaryota</taxon>
        <taxon>Metazoa</taxon>
        <taxon>Spiralia</taxon>
        <taxon>Lophotrochozoa</taxon>
        <taxon>Mollusca</taxon>
        <taxon>Bivalvia</taxon>
        <taxon>Autobranchia</taxon>
        <taxon>Pteriomorphia</taxon>
        <taxon>Ostreida</taxon>
        <taxon>Ostreoidea</taxon>
        <taxon>Ostreidae</taxon>
        <taxon>Magallana</taxon>
    </lineage>
</organism>
<dbReference type="SUPFAM" id="SSF52540">
    <property type="entry name" value="P-loop containing nucleoside triphosphate hydrolases"/>
    <property type="match status" value="1"/>
</dbReference>
<dbReference type="GO" id="GO:0016887">
    <property type="term" value="F:ATP hydrolysis activity"/>
    <property type="evidence" value="ECO:0007669"/>
    <property type="project" value="InterPro"/>
</dbReference>
<dbReference type="Pfam" id="PF00005">
    <property type="entry name" value="ABC_tran"/>
    <property type="match status" value="1"/>
</dbReference>
<accession>K1PRT4</accession>
<sequence>MVAANNDSSLAAVVGPVGSGKSSFLSALLGEMEKIHGKVAVKISSKYDNK</sequence>
<evidence type="ECO:0000313" key="2">
    <source>
        <dbReference type="EMBL" id="EKC19110.1"/>
    </source>
</evidence>
<proteinExistence type="predicted"/>
<dbReference type="EMBL" id="JH817604">
    <property type="protein sequence ID" value="EKC19110.1"/>
    <property type="molecule type" value="Genomic_DNA"/>
</dbReference>
<dbReference type="GO" id="GO:0005524">
    <property type="term" value="F:ATP binding"/>
    <property type="evidence" value="ECO:0007669"/>
    <property type="project" value="InterPro"/>
</dbReference>
<dbReference type="InterPro" id="IPR003439">
    <property type="entry name" value="ABC_transporter-like_ATP-bd"/>
</dbReference>
<reference evidence="2" key="1">
    <citation type="journal article" date="2012" name="Nature">
        <title>The oyster genome reveals stress adaptation and complexity of shell formation.</title>
        <authorList>
            <person name="Zhang G."/>
            <person name="Fang X."/>
            <person name="Guo X."/>
            <person name="Li L."/>
            <person name="Luo R."/>
            <person name="Xu F."/>
            <person name="Yang P."/>
            <person name="Zhang L."/>
            <person name="Wang X."/>
            <person name="Qi H."/>
            <person name="Xiong Z."/>
            <person name="Que H."/>
            <person name="Xie Y."/>
            <person name="Holland P.W."/>
            <person name="Paps J."/>
            <person name="Zhu Y."/>
            <person name="Wu F."/>
            <person name="Chen Y."/>
            <person name="Wang J."/>
            <person name="Peng C."/>
            <person name="Meng J."/>
            <person name="Yang L."/>
            <person name="Liu J."/>
            <person name="Wen B."/>
            <person name="Zhang N."/>
            <person name="Huang Z."/>
            <person name="Zhu Q."/>
            <person name="Feng Y."/>
            <person name="Mount A."/>
            <person name="Hedgecock D."/>
            <person name="Xu Z."/>
            <person name="Liu Y."/>
            <person name="Domazet-Loso T."/>
            <person name="Du Y."/>
            <person name="Sun X."/>
            <person name="Zhang S."/>
            <person name="Liu B."/>
            <person name="Cheng P."/>
            <person name="Jiang X."/>
            <person name="Li J."/>
            <person name="Fan D."/>
            <person name="Wang W."/>
            <person name="Fu W."/>
            <person name="Wang T."/>
            <person name="Wang B."/>
            <person name="Zhang J."/>
            <person name="Peng Z."/>
            <person name="Li Y."/>
            <person name="Li N."/>
            <person name="Wang J."/>
            <person name="Chen M."/>
            <person name="He Y."/>
            <person name="Tan F."/>
            <person name="Song X."/>
            <person name="Zheng Q."/>
            <person name="Huang R."/>
            <person name="Yang H."/>
            <person name="Du X."/>
            <person name="Chen L."/>
            <person name="Yang M."/>
            <person name="Gaffney P.M."/>
            <person name="Wang S."/>
            <person name="Luo L."/>
            <person name="She Z."/>
            <person name="Ming Y."/>
            <person name="Huang W."/>
            <person name="Zhang S."/>
            <person name="Huang B."/>
            <person name="Zhang Y."/>
            <person name="Qu T."/>
            <person name="Ni P."/>
            <person name="Miao G."/>
            <person name="Wang J."/>
            <person name="Wang Q."/>
            <person name="Steinberg C.E."/>
            <person name="Wang H."/>
            <person name="Li N."/>
            <person name="Qian L."/>
            <person name="Zhang G."/>
            <person name="Li Y."/>
            <person name="Yang H."/>
            <person name="Liu X."/>
            <person name="Wang J."/>
            <person name="Yin Y."/>
            <person name="Wang J."/>
        </authorList>
    </citation>
    <scope>NUCLEOTIDE SEQUENCE [LARGE SCALE GENOMIC DNA]</scope>
    <source>
        <strain evidence="2">05x7-T-G4-1.051#20</strain>
    </source>
</reference>
<dbReference type="AlphaFoldDB" id="K1PRT4"/>
<dbReference type="Gene3D" id="3.40.50.300">
    <property type="entry name" value="P-loop containing nucleotide triphosphate hydrolases"/>
    <property type="match status" value="1"/>
</dbReference>
<name>K1PRT4_MAGGI</name>
<dbReference type="HOGENOM" id="CLU_3126401_0_0_1"/>
<evidence type="ECO:0000259" key="1">
    <source>
        <dbReference type="Pfam" id="PF00005"/>
    </source>
</evidence>
<dbReference type="InParanoid" id="K1PRT4"/>